<dbReference type="Pfam" id="PF22636">
    <property type="entry name" value="FlK"/>
    <property type="match status" value="1"/>
</dbReference>
<accession>A0ABW5G230</accession>
<sequence>MVKHTGIFTYVVAEADSVRAIGRSREFTEYKPPVMASARLIEVCEWLAMEMLRDDLEPHECSLGVWQHVRHSGPIAIGSRLRITVECTSRRGRYSEWEVFVRDEFEEVGHARLGFVAVHQEDFTTRRVHAKVGTRPRSRATVTAPPGSRAPARTRYAGRGPGNSSRLPQSPSTEVVGVTDTTANPPLA</sequence>
<dbReference type="CDD" id="cd03440">
    <property type="entry name" value="hot_dog"/>
    <property type="match status" value="1"/>
</dbReference>
<dbReference type="InterPro" id="IPR029069">
    <property type="entry name" value="HotDog_dom_sf"/>
</dbReference>
<protein>
    <submittedName>
        <fullName evidence="3">Hotdog fold domain-containing protein</fullName>
    </submittedName>
</protein>
<gene>
    <name evidence="3" type="ORF">ACFSXZ_30360</name>
</gene>
<dbReference type="Proteomes" id="UP001597417">
    <property type="component" value="Unassembled WGS sequence"/>
</dbReference>
<dbReference type="SUPFAM" id="SSF54637">
    <property type="entry name" value="Thioesterase/thiol ester dehydrase-isomerase"/>
    <property type="match status" value="1"/>
</dbReference>
<evidence type="ECO:0000313" key="4">
    <source>
        <dbReference type="Proteomes" id="UP001597417"/>
    </source>
</evidence>
<proteinExistence type="predicted"/>
<evidence type="ECO:0000256" key="1">
    <source>
        <dbReference type="SAM" id="MobiDB-lite"/>
    </source>
</evidence>
<evidence type="ECO:0000313" key="3">
    <source>
        <dbReference type="EMBL" id="MFD2420640.1"/>
    </source>
</evidence>
<evidence type="ECO:0000259" key="2">
    <source>
        <dbReference type="Pfam" id="PF22636"/>
    </source>
</evidence>
<comment type="caution">
    <text evidence="3">The sequence shown here is derived from an EMBL/GenBank/DDBJ whole genome shotgun (WGS) entry which is preliminary data.</text>
</comment>
<dbReference type="Gene3D" id="3.10.129.10">
    <property type="entry name" value="Hotdog Thioesterase"/>
    <property type="match status" value="1"/>
</dbReference>
<dbReference type="InterPro" id="IPR054485">
    <property type="entry name" value="FlK-like_dom"/>
</dbReference>
<reference evidence="4" key="1">
    <citation type="journal article" date="2019" name="Int. J. Syst. Evol. Microbiol.">
        <title>The Global Catalogue of Microorganisms (GCM) 10K type strain sequencing project: providing services to taxonomists for standard genome sequencing and annotation.</title>
        <authorList>
            <consortium name="The Broad Institute Genomics Platform"/>
            <consortium name="The Broad Institute Genome Sequencing Center for Infectious Disease"/>
            <person name="Wu L."/>
            <person name="Ma J."/>
        </authorList>
    </citation>
    <scope>NUCLEOTIDE SEQUENCE [LARGE SCALE GENOMIC DNA]</scope>
    <source>
        <strain evidence="4">CGMCC 4.7645</strain>
    </source>
</reference>
<feature type="region of interest" description="Disordered" evidence="1">
    <location>
        <begin position="131"/>
        <end position="188"/>
    </location>
</feature>
<name>A0ABW5G230_9PSEU</name>
<feature type="compositionally biased region" description="Polar residues" evidence="1">
    <location>
        <begin position="162"/>
        <end position="188"/>
    </location>
</feature>
<organism evidence="3 4">
    <name type="scientific">Amycolatopsis pigmentata</name>
    <dbReference type="NCBI Taxonomy" id="450801"/>
    <lineage>
        <taxon>Bacteria</taxon>
        <taxon>Bacillati</taxon>
        <taxon>Actinomycetota</taxon>
        <taxon>Actinomycetes</taxon>
        <taxon>Pseudonocardiales</taxon>
        <taxon>Pseudonocardiaceae</taxon>
        <taxon>Amycolatopsis</taxon>
    </lineage>
</organism>
<feature type="domain" description="Fluoroacetyl-CoA-specific thioesterase-like" evidence="2">
    <location>
        <begin position="29"/>
        <end position="116"/>
    </location>
</feature>
<dbReference type="EMBL" id="JBHUKR010000020">
    <property type="protein sequence ID" value="MFD2420640.1"/>
    <property type="molecule type" value="Genomic_DNA"/>
</dbReference>
<keyword evidence="4" id="KW-1185">Reference proteome</keyword>
<dbReference type="RefSeq" id="WP_378268802.1">
    <property type="nucleotide sequence ID" value="NZ_JBHUKR010000020.1"/>
</dbReference>